<feature type="transmembrane region" description="Helical" evidence="6">
    <location>
        <begin position="490"/>
        <end position="507"/>
    </location>
</feature>
<keyword evidence="5 6" id="KW-0472">Membrane</keyword>
<evidence type="ECO:0000313" key="9">
    <source>
        <dbReference type="Proteomes" id="UP000682951"/>
    </source>
</evidence>
<keyword evidence="7" id="KW-0732">Signal</keyword>
<feature type="transmembrane region" description="Helical" evidence="6">
    <location>
        <begin position="449"/>
        <end position="470"/>
    </location>
</feature>
<feature type="chain" id="PRO_5045796070" evidence="7">
    <location>
        <begin position="20"/>
        <end position="649"/>
    </location>
</feature>
<name>A0ABS5HGF1_9BACT</name>
<sequence>MKRLGKIFIALLIPFVLFAKNEDFAQVAEQIKIALDKVVTEYKAGNVAQAVSDTQNAYFGLFEDIEGAIRINLGQKKAYKMEKQFGDIRKAIKANEPVDGIQTRIDKLNAEITEVLPVILTGHRLVGEYSDAPTMDTTSLDTSSFIPQWKLVFENISKNLTDALAYYDNDKKDEARRAIEDAKFINYRNTKLEIAVRQHLDSGKSLDADIQRKMNEAIKGTSNGISKDDFKNKLNEITKLVYDATAKLPAQTASIAVVDMSDIEEEINTSTDYSPVVKNINDKTVAAIALFVSGDATKAMGDVQDIYFDEFEASGMENKVGAIDVNLKTAIEGTFSAIVAAMKSGVSESELKALADKLSSQLNTALEKTSASSSPWALFIWALTIILREGFEALIIVAAVVAYLVKTGNLAKMNRVVYSSVGVAIVLSFVMAWLMNVMFGAAAGQKRELLEGITMLVAVALLFYVGFWLLSNAGAKKWSGYIQSQVNESLSNNSATALWWTVFLAVFREGAETVLFYQALIFDAKDAAGYSMIAGGFVIGVVVLLIVYYIFKIFAIKIPIKPFFIFTSAIIFYMSIVFVGKGVMELVEGKIFIPTTISGLNFPEWMGNWLGLHPYYESLVPQILMIITLVVGIIIMKSKQKQSILKETK</sequence>
<dbReference type="PANTHER" id="PTHR31632:SF2">
    <property type="entry name" value="PLASMA MEMBRANE IRON PERMEASE"/>
    <property type="match status" value="1"/>
</dbReference>
<comment type="subcellular location">
    <subcellularLocation>
        <location evidence="1">Membrane</location>
        <topology evidence="1">Multi-pass membrane protein</topology>
    </subcellularLocation>
</comment>
<evidence type="ECO:0000256" key="2">
    <source>
        <dbReference type="ARBA" id="ARBA00008333"/>
    </source>
</evidence>
<dbReference type="Pfam" id="PF03239">
    <property type="entry name" value="FTR1"/>
    <property type="match status" value="1"/>
</dbReference>
<organism evidence="8 9">
    <name type="scientific">Campylobacter anatolicus</name>
    <dbReference type="NCBI Taxonomy" id="2829105"/>
    <lineage>
        <taxon>Bacteria</taxon>
        <taxon>Pseudomonadati</taxon>
        <taxon>Campylobacterota</taxon>
        <taxon>Epsilonproteobacteria</taxon>
        <taxon>Campylobacterales</taxon>
        <taxon>Campylobacteraceae</taxon>
        <taxon>Campylobacter</taxon>
    </lineage>
</organism>
<evidence type="ECO:0000256" key="6">
    <source>
        <dbReference type="SAM" id="Phobius"/>
    </source>
</evidence>
<protein>
    <submittedName>
        <fullName evidence="8">FTR1 family protein</fullName>
    </submittedName>
</protein>
<evidence type="ECO:0000256" key="4">
    <source>
        <dbReference type="ARBA" id="ARBA00022989"/>
    </source>
</evidence>
<evidence type="ECO:0000256" key="3">
    <source>
        <dbReference type="ARBA" id="ARBA00022692"/>
    </source>
</evidence>
<evidence type="ECO:0000256" key="5">
    <source>
        <dbReference type="ARBA" id="ARBA00023136"/>
    </source>
</evidence>
<accession>A0ABS5HGF1</accession>
<feature type="transmembrane region" description="Helical" evidence="6">
    <location>
        <begin position="563"/>
        <end position="584"/>
    </location>
</feature>
<dbReference type="PANTHER" id="PTHR31632">
    <property type="entry name" value="IRON TRANSPORTER FTH1"/>
    <property type="match status" value="1"/>
</dbReference>
<feature type="transmembrane region" description="Helical" evidence="6">
    <location>
        <begin position="417"/>
        <end position="443"/>
    </location>
</feature>
<keyword evidence="9" id="KW-1185">Reference proteome</keyword>
<feature type="transmembrane region" description="Helical" evidence="6">
    <location>
        <begin position="619"/>
        <end position="636"/>
    </location>
</feature>
<keyword evidence="3 6" id="KW-0812">Transmembrane</keyword>
<comment type="similarity">
    <text evidence="2">Belongs to the oxidase-dependent Fe transporter (OFeT) (TC 9.A.10.1) family.</text>
</comment>
<dbReference type="Proteomes" id="UP000682951">
    <property type="component" value="Unassembled WGS sequence"/>
</dbReference>
<feature type="transmembrane region" description="Helical" evidence="6">
    <location>
        <begin position="376"/>
        <end position="405"/>
    </location>
</feature>
<reference evidence="8 9" key="1">
    <citation type="submission" date="2021-04" db="EMBL/GenBank/DDBJ databases">
        <title>Molecular and phenotypic characterization and identification of bacterial isolates recovered from the Anatolian ground squirrels (Spermophilus xanthoprymnus) and which have the potential to form a new species in the Campylobacter genus.</title>
        <authorList>
            <person name="Aydin F."/>
            <person name="Abay S."/>
            <person name="Kayman T."/>
            <person name="Karakaya E."/>
            <person name="Mustak H.K."/>
            <person name="Mustak I.B."/>
            <person name="Bilgin N."/>
            <person name="Duzler A."/>
            <person name="Sahin O."/>
            <person name="Guran O."/>
            <person name="Saticioglu I.B."/>
        </authorList>
    </citation>
    <scope>NUCLEOTIDE SEQUENCE [LARGE SCALE GENOMIC DNA]</scope>
    <source>
        <strain evidence="9">faydin-G24</strain>
    </source>
</reference>
<comment type="caution">
    <text evidence="8">The sequence shown here is derived from an EMBL/GenBank/DDBJ whole genome shotgun (WGS) entry which is preliminary data.</text>
</comment>
<dbReference type="InterPro" id="IPR004923">
    <property type="entry name" value="FTR1/Fip1/EfeU"/>
</dbReference>
<feature type="signal peptide" evidence="7">
    <location>
        <begin position="1"/>
        <end position="19"/>
    </location>
</feature>
<evidence type="ECO:0000256" key="7">
    <source>
        <dbReference type="SAM" id="SignalP"/>
    </source>
</evidence>
<feature type="transmembrane region" description="Helical" evidence="6">
    <location>
        <begin position="527"/>
        <end position="551"/>
    </location>
</feature>
<proteinExistence type="inferred from homology"/>
<gene>
    <name evidence="8" type="ORF">KDD93_02025</name>
</gene>
<evidence type="ECO:0000313" key="8">
    <source>
        <dbReference type="EMBL" id="MBR8463349.1"/>
    </source>
</evidence>
<dbReference type="RefSeq" id="WP_212141545.1">
    <property type="nucleotide sequence ID" value="NZ_JAGSSW010000002.1"/>
</dbReference>
<evidence type="ECO:0000256" key="1">
    <source>
        <dbReference type="ARBA" id="ARBA00004141"/>
    </source>
</evidence>
<keyword evidence="4 6" id="KW-1133">Transmembrane helix</keyword>
<dbReference type="EMBL" id="JAGSSW010000002">
    <property type="protein sequence ID" value="MBR8463349.1"/>
    <property type="molecule type" value="Genomic_DNA"/>
</dbReference>